<feature type="domain" description="Nascent polypeptide-associated complex subunit alpha-like UBA" evidence="2">
    <location>
        <begin position="218"/>
        <end position="255"/>
    </location>
</feature>
<name>A0A7S2LKM8_9DINO</name>
<protein>
    <recommendedName>
        <fullName evidence="2">Nascent polypeptide-associated complex subunit alpha-like UBA domain-containing protein</fullName>
    </recommendedName>
</protein>
<sequence length="268" mass="28567">MSPAPSHSAPKPLRWRRAGRRDHGKSVMADISDATEVMPIFAKFHRGALSILAAHSSVPITTVHEGINLCKSSLSNKVRNQVLKIDNAYKLARHITGIYADALLTDLNCELVQHAEQFVPGSGPLNPAVGLEYMRACFEDKLASLQAQVDALRTGFDLIPQAKSGSIDAGVSKDDVAQQTRSAYIENGSFLQGNPANTLGHGVCGNLAVRGGVDEEGVAPSDIKLVISQVQCSRVKAVQALRANNNDIVRAIMELSDLPAVEEAAPTG</sequence>
<dbReference type="InterPro" id="IPR044034">
    <property type="entry name" value="NAC-like_UBA"/>
</dbReference>
<reference evidence="3" key="1">
    <citation type="submission" date="2021-01" db="EMBL/GenBank/DDBJ databases">
        <authorList>
            <person name="Corre E."/>
            <person name="Pelletier E."/>
            <person name="Niang G."/>
            <person name="Scheremetjew M."/>
            <person name="Finn R."/>
            <person name="Kale V."/>
            <person name="Holt S."/>
            <person name="Cochrane G."/>
            <person name="Meng A."/>
            <person name="Brown T."/>
            <person name="Cohen L."/>
        </authorList>
    </citation>
    <scope>NUCLEOTIDE SEQUENCE</scope>
    <source>
        <strain evidence="3">RCC3387</strain>
    </source>
</reference>
<dbReference type="PANTHER" id="PTHR21713">
    <property type="entry name" value="NASCENT POLYPEPTIDE ASSOCIATED COMPLEX ALPHA SUBUNIT-RELATED"/>
    <property type="match status" value="1"/>
</dbReference>
<evidence type="ECO:0000256" key="1">
    <source>
        <dbReference type="SAM" id="MobiDB-lite"/>
    </source>
</evidence>
<evidence type="ECO:0000313" key="3">
    <source>
        <dbReference type="EMBL" id="CAD9609234.1"/>
    </source>
</evidence>
<feature type="region of interest" description="Disordered" evidence="1">
    <location>
        <begin position="1"/>
        <end position="21"/>
    </location>
</feature>
<evidence type="ECO:0000259" key="2">
    <source>
        <dbReference type="Pfam" id="PF19026"/>
    </source>
</evidence>
<organism evidence="3">
    <name type="scientific">Zooxanthella nutricula</name>
    <dbReference type="NCBI Taxonomy" id="1333877"/>
    <lineage>
        <taxon>Eukaryota</taxon>
        <taxon>Sar</taxon>
        <taxon>Alveolata</taxon>
        <taxon>Dinophyceae</taxon>
        <taxon>Peridiniales</taxon>
        <taxon>Peridiniales incertae sedis</taxon>
        <taxon>Zooxanthella</taxon>
    </lineage>
</organism>
<dbReference type="AlphaFoldDB" id="A0A7S2LKM8"/>
<accession>A0A7S2LKM8</accession>
<dbReference type="EMBL" id="HBGW01063713">
    <property type="protein sequence ID" value="CAD9609234.1"/>
    <property type="molecule type" value="Transcribed_RNA"/>
</dbReference>
<dbReference type="CDD" id="cd14358">
    <property type="entry name" value="UBA_NAC_euk"/>
    <property type="match status" value="1"/>
</dbReference>
<gene>
    <name evidence="3" type="ORF">BRAN1462_LOCUS40647</name>
</gene>
<dbReference type="Pfam" id="PF19026">
    <property type="entry name" value="UBA_HYPK"/>
    <property type="match status" value="1"/>
</dbReference>
<proteinExistence type="predicted"/>
<dbReference type="GO" id="GO:0005854">
    <property type="term" value="C:nascent polypeptide-associated complex"/>
    <property type="evidence" value="ECO:0007669"/>
    <property type="project" value="InterPro"/>
</dbReference>
<dbReference type="Gene3D" id="1.10.8.10">
    <property type="entry name" value="DNA helicase RuvA subunit, C-terminal domain"/>
    <property type="match status" value="1"/>
</dbReference>
<dbReference type="InterPro" id="IPR016641">
    <property type="entry name" value="EGD2/NACA0like"/>
</dbReference>